<evidence type="ECO:0000256" key="6">
    <source>
        <dbReference type="RuleBase" id="RU367087"/>
    </source>
</evidence>
<dbReference type="GO" id="GO:0040031">
    <property type="term" value="P:snRNA modification"/>
    <property type="evidence" value="ECO:0007669"/>
    <property type="project" value="TreeGrafter"/>
</dbReference>
<comment type="similarity">
    <text evidence="1 6">Belongs to the methyltransferase superfamily.</text>
</comment>
<dbReference type="Gene3D" id="3.40.50.150">
    <property type="entry name" value="Vaccinia Virus protein VP39"/>
    <property type="match status" value="1"/>
</dbReference>
<reference evidence="9 10" key="1">
    <citation type="submission" date="2019-04" db="EMBL/GenBank/DDBJ databases">
        <title>Comparative genomics and transcriptomics to analyze fruiting body development in filamentous ascomycetes.</title>
        <authorList>
            <consortium name="DOE Joint Genome Institute"/>
            <person name="Lutkenhaus R."/>
            <person name="Traeger S."/>
            <person name="Breuer J."/>
            <person name="Kuo A."/>
            <person name="Lipzen A."/>
            <person name="Pangilinan J."/>
            <person name="Dilworth D."/>
            <person name="Sandor L."/>
            <person name="Poggeler S."/>
            <person name="Barry K."/>
            <person name="Grigoriev I.V."/>
            <person name="Nowrousian M."/>
        </authorList>
    </citation>
    <scope>NUCLEOTIDE SEQUENCE [LARGE SCALE GENOMIC DNA]</scope>
    <source>
        <strain evidence="9 10">CBS 389.68</strain>
    </source>
</reference>
<gene>
    <name evidence="9" type="ORF">EX30DRAFT_335916</name>
</gene>
<dbReference type="InterPro" id="IPR010675">
    <property type="entry name" value="Bin3_C"/>
</dbReference>
<dbReference type="EMBL" id="ML220159">
    <property type="protein sequence ID" value="TGZ77120.1"/>
    <property type="molecule type" value="Genomic_DNA"/>
</dbReference>
<keyword evidence="10" id="KW-1185">Reference proteome</keyword>
<dbReference type="PROSITE" id="PS51515">
    <property type="entry name" value="BIN3_SAM"/>
    <property type="match status" value="1"/>
</dbReference>
<evidence type="ECO:0000259" key="8">
    <source>
        <dbReference type="PROSITE" id="PS51515"/>
    </source>
</evidence>
<dbReference type="PANTHER" id="PTHR12315:SF0">
    <property type="entry name" value="7SK SNRNA METHYLPHOSPHATE CAPPING ENZYME"/>
    <property type="match status" value="1"/>
</dbReference>
<evidence type="ECO:0000256" key="3">
    <source>
        <dbReference type="ARBA" id="ARBA00022679"/>
    </source>
</evidence>
<dbReference type="InterPro" id="IPR024160">
    <property type="entry name" value="BIN3_SAM-bd_dom"/>
</dbReference>
<sequence length="307" mass="33623">MATYGNYQGYQGSAARHAHSGSPHGAHIIDPRLMELVACVPGLFSEKRVLDVGCNHGGVAVDIGLHFNAESVLGIDLDPTLIQHAKSHLSFQYSRLPPSDTAGATTTTTTTPTTESVRSANYFPISSILTHGHIPYPAATTPPTFPRNVTFSTSDAITFFHLPSPTNPDAMDLDTPSPHQRKKQSQPRETEQPRENEFDTILLLSVLKWLHLHHGDAILPAFFSALHTALRPQGRVVLELHPWESYEKAAKKVPGLRGRVGEIQVRGGENVVRVAGECGFEVVAEVEEKRDGKGRVRRRGMVVLGKR</sequence>
<keyword evidence="2 6" id="KW-0489">Methyltransferase</keyword>
<dbReference type="PANTHER" id="PTHR12315">
    <property type="entry name" value="BICOID-INTERACTING PROTEIN RELATED"/>
    <property type="match status" value="1"/>
</dbReference>
<proteinExistence type="inferred from homology"/>
<name>A0A4S2MJI0_9PEZI</name>
<accession>A0A4S2MJI0</accession>
<keyword evidence="3 6" id="KW-0808">Transferase</keyword>
<dbReference type="InterPro" id="IPR029063">
    <property type="entry name" value="SAM-dependent_MTases_sf"/>
</dbReference>
<dbReference type="InterPro" id="IPR039772">
    <property type="entry name" value="Bin3-like"/>
</dbReference>
<feature type="region of interest" description="Disordered" evidence="7">
    <location>
        <begin position="167"/>
        <end position="196"/>
    </location>
</feature>
<evidence type="ECO:0000313" key="10">
    <source>
        <dbReference type="Proteomes" id="UP000298138"/>
    </source>
</evidence>
<keyword evidence="4 5" id="KW-0949">S-adenosyl-L-methionine</keyword>
<evidence type="ECO:0000256" key="2">
    <source>
        <dbReference type="ARBA" id="ARBA00022603"/>
    </source>
</evidence>
<evidence type="ECO:0000256" key="5">
    <source>
        <dbReference type="PROSITE-ProRule" id="PRU00848"/>
    </source>
</evidence>
<dbReference type="GO" id="GO:0008173">
    <property type="term" value="F:RNA methyltransferase activity"/>
    <property type="evidence" value="ECO:0007669"/>
    <property type="project" value="UniProtKB-UniRule"/>
</dbReference>
<dbReference type="Proteomes" id="UP000298138">
    <property type="component" value="Unassembled WGS sequence"/>
</dbReference>
<evidence type="ECO:0000313" key="9">
    <source>
        <dbReference type="EMBL" id="TGZ77120.1"/>
    </source>
</evidence>
<evidence type="ECO:0000256" key="4">
    <source>
        <dbReference type="ARBA" id="ARBA00022691"/>
    </source>
</evidence>
<evidence type="ECO:0000256" key="1">
    <source>
        <dbReference type="ARBA" id="ARBA00008361"/>
    </source>
</evidence>
<dbReference type="OrthoDB" id="540004at2759"/>
<feature type="compositionally biased region" description="Basic and acidic residues" evidence="7">
    <location>
        <begin position="186"/>
        <end position="196"/>
    </location>
</feature>
<protein>
    <recommendedName>
        <fullName evidence="6">RNA methyltransferase</fullName>
        <ecNumber evidence="6">2.1.1.-</ecNumber>
    </recommendedName>
</protein>
<dbReference type="GO" id="GO:0017069">
    <property type="term" value="F:snRNA binding"/>
    <property type="evidence" value="ECO:0007669"/>
    <property type="project" value="TreeGrafter"/>
</dbReference>
<dbReference type="STRING" id="341454.A0A4S2MJI0"/>
<evidence type="ECO:0000256" key="7">
    <source>
        <dbReference type="SAM" id="MobiDB-lite"/>
    </source>
</evidence>
<dbReference type="InParanoid" id="A0A4S2MJI0"/>
<dbReference type="SUPFAM" id="SSF53335">
    <property type="entry name" value="S-adenosyl-L-methionine-dependent methyltransferases"/>
    <property type="match status" value="1"/>
</dbReference>
<dbReference type="AlphaFoldDB" id="A0A4S2MJI0"/>
<dbReference type="CDD" id="cd02440">
    <property type="entry name" value="AdoMet_MTases"/>
    <property type="match status" value="1"/>
</dbReference>
<dbReference type="EC" id="2.1.1.-" evidence="6"/>
<organism evidence="9 10">
    <name type="scientific">Ascodesmis nigricans</name>
    <dbReference type="NCBI Taxonomy" id="341454"/>
    <lineage>
        <taxon>Eukaryota</taxon>
        <taxon>Fungi</taxon>
        <taxon>Dikarya</taxon>
        <taxon>Ascomycota</taxon>
        <taxon>Pezizomycotina</taxon>
        <taxon>Pezizomycetes</taxon>
        <taxon>Pezizales</taxon>
        <taxon>Ascodesmidaceae</taxon>
        <taxon>Ascodesmis</taxon>
    </lineage>
</organism>
<feature type="domain" description="Bin3-type SAM" evidence="8">
    <location>
        <begin position="30"/>
        <end position="307"/>
    </location>
</feature>
<dbReference type="Pfam" id="PF06859">
    <property type="entry name" value="Bin3"/>
    <property type="match status" value="1"/>
</dbReference>
<dbReference type="GO" id="GO:0032259">
    <property type="term" value="P:methylation"/>
    <property type="evidence" value="ECO:0007669"/>
    <property type="project" value="UniProtKB-KW"/>
</dbReference>
<dbReference type="GO" id="GO:0008171">
    <property type="term" value="F:O-methyltransferase activity"/>
    <property type="evidence" value="ECO:0007669"/>
    <property type="project" value="UniProtKB-UniRule"/>
</dbReference>